<accession>A0ABY7YP23</accession>
<sequence length="304" mass="33002">MTPSIAPPMERRLLGIGLVMLAFFLFTGIDTSAKWLGLSGISAIQIVFVRYGIHLALASAISFPRYGLGLIRTNNLGLQILRALALLGMSLSNFIAVQYLPLTVTGAIGFTMPLILCALSVPILGETVGPRRWTAIGVGFVGILIIVRPGGEAFHPAAFLSVAAAFFSAFYFLLTRRLAGVDSAATQQFYVAIFATIVLAPFALANWAWPDNMGAWIAFFAIGLFGFFGHQLATIAHRFAPASVLAPFSYFQILFLTASSWLIFNQPPDIWLFIGAPIVICSGMYIWLRERSLAKPVTPIAEPR</sequence>
<dbReference type="InterPro" id="IPR000620">
    <property type="entry name" value="EamA_dom"/>
</dbReference>
<feature type="transmembrane region" description="Helical" evidence="1">
    <location>
        <begin position="189"/>
        <end position="209"/>
    </location>
</feature>
<organism evidence="3 4">
    <name type="scientific">Devosia algicola</name>
    <dbReference type="NCBI Taxonomy" id="3026418"/>
    <lineage>
        <taxon>Bacteria</taxon>
        <taxon>Pseudomonadati</taxon>
        <taxon>Pseudomonadota</taxon>
        <taxon>Alphaproteobacteria</taxon>
        <taxon>Hyphomicrobiales</taxon>
        <taxon>Devosiaceae</taxon>
        <taxon>Devosia</taxon>
    </lineage>
</organism>
<feature type="transmembrane region" description="Helical" evidence="1">
    <location>
        <begin position="132"/>
        <end position="151"/>
    </location>
</feature>
<feature type="transmembrane region" description="Helical" evidence="1">
    <location>
        <begin position="35"/>
        <end position="59"/>
    </location>
</feature>
<dbReference type="PANTHER" id="PTHR22911:SF103">
    <property type="entry name" value="BLR2811 PROTEIN"/>
    <property type="match status" value="1"/>
</dbReference>
<keyword evidence="1" id="KW-0472">Membrane</keyword>
<proteinExistence type="predicted"/>
<dbReference type="Pfam" id="PF00892">
    <property type="entry name" value="EamA"/>
    <property type="match status" value="2"/>
</dbReference>
<dbReference type="InterPro" id="IPR037185">
    <property type="entry name" value="EmrE-like"/>
</dbReference>
<keyword evidence="1" id="KW-0812">Transmembrane</keyword>
<feature type="domain" description="EamA" evidence="2">
    <location>
        <begin position="14"/>
        <end position="147"/>
    </location>
</feature>
<feature type="transmembrane region" description="Helical" evidence="1">
    <location>
        <begin position="245"/>
        <end position="264"/>
    </location>
</feature>
<feature type="transmembrane region" description="Helical" evidence="1">
    <location>
        <begin position="270"/>
        <end position="288"/>
    </location>
</feature>
<evidence type="ECO:0000313" key="4">
    <source>
        <dbReference type="Proteomes" id="UP001220530"/>
    </source>
</evidence>
<feature type="transmembrane region" description="Helical" evidence="1">
    <location>
        <begin position="12"/>
        <end position="29"/>
    </location>
</feature>
<evidence type="ECO:0000259" key="2">
    <source>
        <dbReference type="Pfam" id="PF00892"/>
    </source>
</evidence>
<feature type="transmembrane region" description="Helical" evidence="1">
    <location>
        <begin position="215"/>
        <end position="233"/>
    </location>
</feature>
<feature type="transmembrane region" description="Helical" evidence="1">
    <location>
        <begin position="80"/>
        <end position="100"/>
    </location>
</feature>
<dbReference type="Proteomes" id="UP001220530">
    <property type="component" value="Chromosome"/>
</dbReference>
<protein>
    <submittedName>
        <fullName evidence="3">DMT family transporter</fullName>
    </submittedName>
</protein>
<feature type="transmembrane region" description="Helical" evidence="1">
    <location>
        <begin position="157"/>
        <end position="174"/>
    </location>
</feature>
<evidence type="ECO:0000256" key="1">
    <source>
        <dbReference type="SAM" id="Phobius"/>
    </source>
</evidence>
<name>A0ABY7YP23_9HYPH</name>
<evidence type="ECO:0000313" key="3">
    <source>
        <dbReference type="EMBL" id="WDR02784.1"/>
    </source>
</evidence>
<gene>
    <name evidence="3" type="ORF">PSQ19_00655</name>
</gene>
<keyword evidence="4" id="KW-1185">Reference proteome</keyword>
<feature type="domain" description="EamA" evidence="2">
    <location>
        <begin position="157"/>
        <end position="282"/>
    </location>
</feature>
<keyword evidence="1" id="KW-1133">Transmembrane helix</keyword>
<reference evidence="3 4" key="1">
    <citation type="submission" date="2023-02" db="EMBL/GenBank/DDBJ databases">
        <title>Devosia algicola sp. nov., isolated from the phycosphere of marine algae.</title>
        <authorList>
            <person name="Kim J.M."/>
            <person name="Lee J.K."/>
            <person name="Choi B.J."/>
            <person name="Bayburt H."/>
            <person name="Jeon C.O."/>
        </authorList>
    </citation>
    <scope>NUCLEOTIDE SEQUENCE [LARGE SCALE GENOMIC DNA]</scope>
    <source>
        <strain evidence="3 4">G20-9</strain>
    </source>
</reference>
<dbReference type="PANTHER" id="PTHR22911">
    <property type="entry name" value="ACYL-MALONYL CONDENSING ENZYME-RELATED"/>
    <property type="match status" value="1"/>
</dbReference>
<feature type="transmembrane region" description="Helical" evidence="1">
    <location>
        <begin position="106"/>
        <end position="125"/>
    </location>
</feature>
<dbReference type="SUPFAM" id="SSF103481">
    <property type="entry name" value="Multidrug resistance efflux transporter EmrE"/>
    <property type="match status" value="2"/>
</dbReference>
<dbReference type="RefSeq" id="WP_282219186.1">
    <property type="nucleotide sequence ID" value="NZ_CP118246.1"/>
</dbReference>
<dbReference type="EMBL" id="CP118246">
    <property type="protein sequence ID" value="WDR02784.1"/>
    <property type="molecule type" value="Genomic_DNA"/>
</dbReference>